<protein>
    <recommendedName>
        <fullName evidence="2">Autotransporter domain-containing protein</fullName>
    </recommendedName>
</protein>
<dbReference type="AlphaFoldDB" id="A0A2S0I929"/>
<dbReference type="NCBIfam" id="TIGR02601">
    <property type="entry name" value="autotrns_rpt"/>
    <property type="match status" value="2"/>
</dbReference>
<dbReference type="InterPro" id="IPR036709">
    <property type="entry name" value="Autotransporte_beta_dom_sf"/>
</dbReference>
<proteinExistence type="predicted"/>
<dbReference type="SUPFAM" id="SSF103515">
    <property type="entry name" value="Autotransporter"/>
    <property type="match status" value="1"/>
</dbReference>
<dbReference type="SUPFAM" id="SSF51126">
    <property type="entry name" value="Pectin lyase-like"/>
    <property type="match status" value="2"/>
</dbReference>
<dbReference type="NCBIfam" id="TIGR01414">
    <property type="entry name" value="autotrans_barl"/>
    <property type="match status" value="1"/>
</dbReference>
<dbReference type="PROSITE" id="PS51208">
    <property type="entry name" value="AUTOTRANSPORTER"/>
    <property type="match status" value="1"/>
</dbReference>
<organism evidence="3 4">
    <name type="scientific">Achromobacter spanius</name>
    <dbReference type="NCBI Taxonomy" id="217203"/>
    <lineage>
        <taxon>Bacteria</taxon>
        <taxon>Pseudomonadati</taxon>
        <taxon>Pseudomonadota</taxon>
        <taxon>Betaproteobacteria</taxon>
        <taxon>Burkholderiales</taxon>
        <taxon>Alcaligenaceae</taxon>
        <taxon>Achromobacter</taxon>
    </lineage>
</organism>
<dbReference type="EMBL" id="CP023270">
    <property type="protein sequence ID" value="AVJ28540.1"/>
    <property type="molecule type" value="Genomic_DNA"/>
</dbReference>
<dbReference type="Pfam" id="PF03797">
    <property type="entry name" value="Autotransporter"/>
    <property type="match status" value="1"/>
</dbReference>
<keyword evidence="4" id="KW-1185">Reference proteome</keyword>
<dbReference type="PANTHER" id="PTHR35037:SF3">
    <property type="entry name" value="C-TERMINAL REGION OF AIDA-LIKE PROTEIN"/>
    <property type="match status" value="1"/>
</dbReference>
<dbReference type="InterPro" id="IPR011050">
    <property type="entry name" value="Pectin_lyase_fold/virulence"/>
</dbReference>
<dbReference type="InterPro" id="IPR006315">
    <property type="entry name" value="OM_autotransptr_brl_dom"/>
</dbReference>
<keyword evidence="1" id="KW-0732">Signal</keyword>
<evidence type="ECO:0000256" key="1">
    <source>
        <dbReference type="ARBA" id="ARBA00022729"/>
    </source>
</evidence>
<sequence>MNGDGGGGGAAGGSGGNGTAGWWNHYIGDYSGGHTGGAGGAGGSSGYGVYVTGANSVIINSGTISQAPVNQNTAIKYATSAINSTLVLQEGSQIIGLVDAAQSGGKNTLVLDGGAALAFDVSKIGTGAQAQYLNFNAFEKTSAGTWTLTGAPAQALTPWTLSGGWLAISDDASLGDADVTLTFNGGGLQLDAGITSQREMLLGEDGAIRSADGTESVLQGSISGPGTLTKTGAGTLILAADNAYFGATIIDDGVLQVGAGQNVGTLGAGAIENHAVLAIDRADPITMSNAISGTGELWQVGSGTTSLTGPLSYTGITRVELGALVIDGTSLGQAEHALARVVGADDAHLVLANGATLDGWIAGPNVAVDASSRWNVATDATNPALANNFSTVNALHLAGSVAFASPDVWENDAVGRTFTANHLMGAGGEVQLHAIATTGGLSDYVTLHNGATGLTNLSINAPGGYGDPLSGNGLLVVEAGASTDGAFQLTGGKQLRGGAFRYYLAHGARNGAAELAHNWYLLSEVRPEVSIYSQLGNQALRQSELSVGTLNQRMGATEALARKVYPYVWARTLGGVEIRDGAERGILQSQVASHSTLGGVQAGTDLFVVTKGVGRRSVGVFGTVMTSRNSVDHYRESTRSTVDAGHSDQTMYGLGAYYTLMDGKGGYADFVTQFSRYGVKTESSGPDGVSMRTSGWGGALSGEVGKAFSMGDESSGLRIEPQAQLMYQHVRLRRGDDGIGRVTLPAANALHSRVSLRVSKTWGEQTGTLSQGWLKLSYRHTLGKSSSVYESLTQGDIAFDNKLEGLRLGLGLGYERQAGATTFVNVQLNTERGLGSASGLRAVSGTLGIKHLF</sequence>
<dbReference type="GO" id="GO:0019867">
    <property type="term" value="C:outer membrane"/>
    <property type="evidence" value="ECO:0007669"/>
    <property type="project" value="InterPro"/>
</dbReference>
<dbReference type="InterPro" id="IPR012332">
    <property type="entry name" value="Autotransporter_pectin_lyase_C"/>
</dbReference>
<accession>A0A2S0I929</accession>
<dbReference type="InterPro" id="IPR013425">
    <property type="entry name" value="Autotrns_rpt"/>
</dbReference>
<evidence type="ECO:0000313" key="3">
    <source>
        <dbReference type="EMBL" id="AVJ28540.1"/>
    </source>
</evidence>
<dbReference type="InterPro" id="IPR051551">
    <property type="entry name" value="Autotransporter_adhesion"/>
</dbReference>
<dbReference type="Proteomes" id="UP000239477">
    <property type="component" value="Chromosome"/>
</dbReference>
<gene>
    <name evidence="3" type="ORF">CLM73_16270</name>
</gene>
<reference evidence="3 4" key="1">
    <citation type="submission" date="2017-09" db="EMBL/GenBank/DDBJ databases">
        <title>Genomic, metabolic, and phenotypic characteristics of bacterial isolates from the natural microbiome of the model nematode Caenorhabditis elegans.</title>
        <authorList>
            <person name="Zimmermann J."/>
            <person name="Obeng N."/>
            <person name="Yang W."/>
            <person name="Obeng O."/>
            <person name="Kissoyan K."/>
            <person name="Pees B."/>
            <person name="Dirksen P."/>
            <person name="Hoppner M."/>
            <person name="Franke A."/>
            <person name="Rosenstiel P."/>
            <person name="Leippe M."/>
            <person name="Dierking K."/>
            <person name="Kaleta C."/>
            <person name="Schulenburg H."/>
        </authorList>
    </citation>
    <scope>NUCLEOTIDE SEQUENCE [LARGE SCALE GENOMIC DNA]</scope>
    <source>
        <strain evidence="3 4">MYb73</strain>
    </source>
</reference>
<dbReference type="InterPro" id="IPR043990">
    <property type="entry name" value="AC_1"/>
</dbReference>
<dbReference type="SMART" id="SM00869">
    <property type="entry name" value="Autotransporter"/>
    <property type="match status" value="1"/>
</dbReference>
<evidence type="ECO:0000313" key="4">
    <source>
        <dbReference type="Proteomes" id="UP000239477"/>
    </source>
</evidence>
<dbReference type="Pfam" id="PF12951">
    <property type="entry name" value="PATR"/>
    <property type="match status" value="3"/>
</dbReference>
<evidence type="ECO:0000259" key="2">
    <source>
        <dbReference type="PROSITE" id="PS51208"/>
    </source>
</evidence>
<dbReference type="PANTHER" id="PTHR35037">
    <property type="entry name" value="C-TERMINAL REGION OF AIDA-LIKE PROTEIN"/>
    <property type="match status" value="1"/>
</dbReference>
<dbReference type="Gene3D" id="2.160.20.20">
    <property type="match status" value="1"/>
</dbReference>
<feature type="domain" description="Autotransporter" evidence="2">
    <location>
        <begin position="561"/>
        <end position="853"/>
    </location>
</feature>
<name>A0A2S0I929_9BURK</name>
<dbReference type="Pfam" id="PF18883">
    <property type="entry name" value="AC_1"/>
    <property type="match status" value="1"/>
</dbReference>
<dbReference type="InterPro" id="IPR005546">
    <property type="entry name" value="Autotransporte_beta"/>
</dbReference>
<dbReference type="Gene3D" id="2.40.128.130">
    <property type="entry name" value="Autotransporter beta-domain"/>
    <property type="match status" value="1"/>
</dbReference>